<proteinExistence type="predicted"/>
<dbReference type="RefSeq" id="WP_139784986.1">
    <property type="nucleotide sequence ID" value="NZ_DAIRPY010000048.1"/>
</dbReference>
<evidence type="ECO:0000313" key="1">
    <source>
        <dbReference type="EMBL" id="SLM25937.1"/>
    </source>
</evidence>
<name>A0A1W1H2X3_9GAMM</name>
<protein>
    <submittedName>
        <fullName evidence="1">Uncharacterized protein</fullName>
    </submittedName>
</protein>
<reference evidence="2" key="1">
    <citation type="submission" date="2016-10" db="EMBL/GenBank/DDBJ databases">
        <authorList>
            <person name="Varghese N."/>
        </authorList>
    </citation>
    <scope>NUCLEOTIDE SEQUENCE [LARGE SCALE GENOMIC DNA]</scope>
    <source>
        <strain evidence="2">92MFCol6.1</strain>
    </source>
</reference>
<sequence length="156" mass="17474">MYQLTHDPDIIKCTRTGAFIPRGHWMWRDYETWILAGNAPSPAPPPYPAGSTEHLHLLRRQAEQWMCEYVQTLGHTSIESCCSYISSVISGLSCEARAMVAWRDAVNLALTNLTIASPEDAQTWEQIRQRLPQPETFDWLCGTSNSGPPERGSAGI</sequence>
<organism evidence="1 2">
    <name type="scientific">Stenotrophomonas indicatrix</name>
    <dbReference type="NCBI Taxonomy" id="2045451"/>
    <lineage>
        <taxon>Bacteria</taxon>
        <taxon>Pseudomonadati</taxon>
        <taxon>Pseudomonadota</taxon>
        <taxon>Gammaproteobacteria</taxon>
        <taxon>Lysobacterales</taxon>
        <taxon>Lysobacteraceae</taxon>
        <taxon>Stenotrophomonas</taxon>
    </lineage>
</organism>
<dbReference type="EMBL" id="FWEU01000005">
    <property type="protein sequence ID" value="SLM25937.1"/>
    <property type="molecule type" value="Genomic_DNA"/>
</dbReference>
<dbReference type="AlphaFoldDB" id="A0A1W1H2X3"/>
<dbReference type="Proteomes" id="UP000191133">
    <property type="component" value="Unassembled WGS sequence"/>
</dbReference>
<gene>
    <name evidence="1" type="ORF">SAMN04488690_3692</name>
</gene>
<accession>A0A1W1H2X3</accession>
<evidence type="ECO:0000313" key="2">
    <source>
        <dbReference type="Proteomes" id="UP000191133"/>
    </source>
</evidence>